<feature type="transmembrane region" description="Helical" evidence="1">
    <location>
        <begin position="14"/>
        <end position="32"/>
    </location>
</feature>
<evidence type="ECO:0000256" key="1">
    <source>
        <dbReference type="SAM" id="Phobius"/>
    </source>
</evidence>
<keyword evidence="1" id="KW-1133">Transmembrane helix</keyword>
<reference evidence="2 3" key="1">
    <citation type="submission" date="2020-04" db="EMBL/GenBank/DDBJ databases">
        <title>Advantages and limits of metagenomic assembly and binning of a giant virus.</title>
        <authorList>
            <person name="Schulz F."/>
            <person name="Andreani J."/>
            <person name="Francis R."/>
            <person name="Boudjemaa H."/>
            <person name="Bou Khalil J.Y."/>
            <person name="Lee J."/>
            <person name="La Scola B."/>
            <person name="Woyke T."/>
        </authorList>
    </citation>
    <scope>NUCLEOTIDE SEQUENCE [LARGE SCALE GENOMIC DNA]</scope>
    <source>
        <strain evidence="2 3">FV1/VV64</strain>
    </source>
</reference>
<keyword evidence="1" id="KW-0472">Membrane</keyword>
<name>A0A7D3R1L9_9VIRU</name>
<accession>A0A7D3R1L9</accession>
<gene>
    <name evidence="2" type="ORF">Fadolivirus_1_440</name>
</gene>
<dbReference type="Proteomes" id="UP001162001">
    <property type="component" value="Segment"/>
</dbReference>
<dbReference type="EMBL" id="MT418680">
    <property type="protein sequence ID" value="QKF93898.1"/>
    <property type="molecule type" value="Genomic_DNA"/>
</dbReference>
<proteinExistence type="predicted"/>
<keyword evidence="3" id="KW-1185">Reference proteome</keyword>
<sequence>MSDKLISRKKARKLLRYLILFLSVFISSQYIPECSVGYQTSFIMATVASVAFVIIDMYFPVLADN</sequence>
<evidence type="ECO:0000313" key="2">
    <source>
        <dbReference type="EMBL" id="QKF93898.1"/>
    </source>
</evidence>
<protein>
    <submittedName>
        <fullName evidence="2">Uncharacterized protein</fullName>
    </submittedName>
</protein>
<evidence type="ECO:0000313" key="3">
    <source>
        <dbReference type="Proteomes" id="UP001162001"/>
    </source>
</evidence>
<feature type="transmembrane region" description="Helical" evidence="1">
    <location>
        <begin position="38"/>
        <end position="59"/>
    </location>
</feature>
<keyword evidence="1" id="KW-0812">Transmembrane</keyword>
<organism evidence="2 3">
    <name type="scientific">Fadolivirus FV1/VV64</name>
    <dbReference type="NCBI Taxonomy" id="3070911"/>
    <lineage>
        <taxon>Viruses</taxon>
        <taxon>Varidnaviria</taxon>
        <taxon>Bamfordvirae</taxon>
        <taxon>Nucleocytoviricota</taxon>
        <taxon>Megaviricetes</taxon>
        <taxon>Imitervirales</taxon>
        <taxon>Mimiviridae</taxon>
        <taxon>Klosneuvirinae</taxon>
        <taxon>Fadolivirus</taxon>
        <taxon>Fadolivirus algeromassiliense</taxon>
    </lineage>
</organism>